<evidence type="ECO:0000256" key="4">
    <source>
        <dbReference type="ARBA" id="ARBA00022679"/>
    </source>
</evidence>
<dbReference type="Proteomes" id="UP000186817">
    <property type="component" value="Unassembled WGS sequence"/>
</dbReference>
<evidence type="ECO:0000256" key="1">
    <source>
        <dbReference type="ARBA" id="ARBA00004141"/>
    </source>
</evidence>
<feature type="transmembrane region" description="Helical" evidence="9">
    <location>
        <begin position="64"/>
        <end position="82"/>
    </location>
</feature>
<evidence type="ECO:0000256" key="6">
    <source>
        <dbReference type="ARBA" id="ARBA00022777"/>
    </source>
</evidence>
<feature type="domain" description="Alpha-type protein kinase" evidence="10">
    <location>
        <begin position="307"/>
        <end position="579"/>
    </location>
</feature>
<evidence type="ECO:0000256" key="9">
    <source>
        <dbReference type="SAM" id="Phobius"/>
    </source>
</evidence>
<dbReference type="AlphaFoldDB" id="A0A1Q9EPF8"/>
<dbReference type="OMA" id="CIWAVGF"/>
<dbReference type="InterPro" id="IPR010651">
    <property type="entry name" value="Sugar_transport"/>
</dbReference>
<feature type="transmembrane region" description="Helical" evidence="9">
    <location>
        <begin position="34"/>
        <end position="57"/>
    </location>
</feature>
<comment type="caution">
    <text evidence="11">The sequence shown here is derived from an EMBL/GenBank/DDBJ whole genome shotgun (WGS) entry which is preliminary data.</text>
</comment>
<organism evidence="11 12">
    <name type="scientific">Symbiodinium microadriaticum</name>
    <name type="common">Dinoflagellate</name>
    <name type="synonym">Zooxanthella microadriatica</name>
    <dbReference type="NCBI Taxonomy" id="2951"/>
    <lineage>
        <taxon>Eukaryota</taxon>
        <taxon>Sar</taxon>
        <taxon>Alveolata</taxon>
        <taxon>Dinophyceae</taxon>
        <taxon>Suessiales</taxon>
        <taxon>Symbiodiniaceae</taxon>
        <taxon>Symbiodinium</taxon>
    </lineage>
</organism>
<keyword evidence="5 9" id="KW-0812">Transmembrane</keyword>
<evidence type="ECO:0000259" key="10">
    <source>
        <dbReference type="PROSITE" id="PS51158"/>
    </source>
</evidence>
<dbReference type="PANTHER" id="PTHR16119">
    <property type="entry name" value="TRANSMEMBRANE PROTEIN 144"/>
    <property type="match status" value="1"/>
</dbReference>
<sequence>MGYVGGLLCALGAAVAFGVQYVPVKKYEIFDGVTFQWFMCAGILMVGFVSSLIFGNFGMANHECLLIIEGGALWALSNYLVLPVVKLLGIGPGFSLYHFVNLVVGYVIGRFGIFGMESLHGNVKVCDAGCALVLVSFILMVFVESDEAPSGSSSATATEGDQGFREDYQRWRQDHVKARRPSVMEAAGSVLVSYSTAEPGGHLHSVGGFSVLQPPRLVALSHATAADGTTTAIADEGGQGGLLRAGSAPAGTSLRFGVEGGSALSFMDSTDKRLGPKMVRIQDGTSIFETYEQISEGMQKREVPMMRVVQKDGLWVTLDNRRLAVYKMARHGGKCRDVKVNVVQLSDVEGELRKKSDSRVEGLAVIVRGTKRTVHADGHVYSGQYTRGIRAGQAQVSKVFKDGKEAYEDQFFDQDVALCEESIKIVEPFNKAKKFGSYVKVCRAAVWHLTRSKQRVLVEPFLSNFQNFNSNTGWQGSTNWSEALQSLSHFSYHHSQGDLVLCDLQGSVQDGEVVWTSALDLPYHDDAEIGPAGTGGDEGLLSEQILREEFQNLMARLAMVHSQEMAKACVPAALYNQKYSEAPATDVVFPQCLGIYVCSSAIYLLYAGVSKVAGWRVPHSAIRPAYASGCIWAVGFAFMITGIADLGFSVGYTLDAVGPIAIASLLSIFVFQEITDKWQLMLYGGAFTLQLLGVVLMSAAGSKHDS</sequence>
<keyword evidence="4" id="KW-0808">Transferase</keyword>
<feature type="transmembrane region" description="Helical" evidence="9">
    <location>
        <begin position="680"/>
        <end position="700"/>
    </location>
</feature>
<dbReference type="InterPro" id="IPR004166">
    <property type="entry name" value="a-kinase_dom"/>
</dbReference>
<dbReference type="GO" id="GO:0016020">
    <property type="term" value="C:membrane"/>
    <property type="evidence" value="ECO:0007669"/>
    <property type="project" value="UniProtKB-SubCell"/>
</dbReference>
<evidence type="ECO:0000313" key="11">
    <source>
        <dbReference type="EMBL" id="OLQ09325.1"/>
    </source>
</evidence>
<dbReference type="OrthoDB" id="440161at2759"/>
<evidence type="ECO:0000256" key="7">
    <source>
        <dbReference type="ARBA" id="ARBA00022989"/>
    </source>
</evidence>
<comment type="similarity">
    <text evidence="2">Belongs to the TMEM144 family.</text>
</comment>
<evidence type="ECO:0000313" key="12">
    <source>
        <dbReference type="Proteomes" id="UP000186817"/>
    </source>
</evidence>
<feature type="transmembrane region" description="Helical" evidence="9">
    <location>
        <begin position="125"/>
        <end position="143"/>
    </location>
</feature>
<protein>
    <submittedName>
        <fullName evidence="11">Transmembrane protein 144</fullName>
    </submittedName>
</protein>
<keyword evidence="12" id="KW-1185">Reference proteome</keyword>
<dbReference type="SUPFAM" id="SSF56112">
    <property type="entry name" value="Protein kinase-like (PK-like)"/>
    <property type="match status" value="1"/>
</dbReference>
<comment type="subcellular location">
    <subcellularLocation>
        <location evidence="1">Membrane</location>
        <topology evidence="1">Multi-pass membrane protein</topology>
    </subcellularLocation>
</comment>
<dbReference type="GO" id="GO:0015144">
    <property type="term" value="F:carbohydrate transmembrane transporter activity"/>
    <property type="evidence" value="ECO:0007669"/>
    <property type="project" value="InterPro"/>
</dbReference>
<evidence type="ECO:0000256" key="3">
    <source>
        <dbReference type="ARBA" id="ARBA00022527"/>
    </source>
</evidence>
<dbReference type="InterPro" id="IPR012435">
    <property type="entry name" value="TMEM144"/>
</dbReference>
<dbReference type="GO" id="GO:0005524">
    <property type="term" value="F:ATP binding"/>
    <property type="evidence" value="ECO:0007669"/>
    <property type="project" value="InterPro"/>
</dbReference>
<dbReference type="Pfam" id="PF07857">
    <property type="entry name" value="TMEM144"/>
    <property type="match status" value="2"/>
</dbReference>
<feature type="transmembrane region" description="Helical" evidence="9">
    <location>
        <begin position="625"/>
        <end position="644"/>
    </location>
</feature>
<dbReference type="GO" id="GO:0004674">
    <property type="term" value="F:protein serine/threonine kinase activity"/>
    <property type="evidence" value="ECO:0007669"/>
    <property type="project" value="UniProtKB-KW"/>
</dbReference>
<dbReference type="SMART" id="SM00811">
    <property type="entry name" value="Alpha_kinase"/>
    <property type="match status" value="1"/>
</dbReference>
<gene>
    <name evidence="11" type="primary">TMEM144</name>
    <name evidence="11" type="ORF">AK812_SmicGene7104</name>
</gene>
<dbReference type="InterPro" id="IPR011009">
    <property type="entry name" value="Kinase-like_dom_sf"/>
</dbReference>
<evidence type="ECO:0000256" key="5">
    <source>
        <dbReference type="ARBA" id="ARBA00022692"/>
    </source>
</evidence>
<dbReference type="Pfam" id="PF02816">
    <property type="entry name" value="Alpha_kinase"/>
    <property type="match status" value="1"/>
</dbReference>
<feature type="transmembrane region" description="Helical" evidence="9">
    <location>
        <begin position="94"/>
        <end position="113"/>
    </location>
</feature>
<dbReference type="Gene3D" id="3.20.200.10">
    <property type="entry name" value="MHCK/EF2 kinase"/>
    <property type="match status" value="1"/>
</dbReference>
<keyword evidence="3" id="KW-0723">Serine/threonine-protein kinase</keyword>
<accession>A0A1Q9EPF8</accession>
<keyword evidence="6" id="KW-0418">Kinase</keyword>
<dbReference type="EMBL" id="LSRX01000099">
    <property type="protein sequence ID" value="OLQ09325.1"/>
    <property type="molecule type" value="Genomic_DNA"/>
</dbReference>
<evidence type="ECO:0000256" key="2">
    <source>
        <dbReference type="ARBA" id="ARBA00005731"/>
    </source>
</evidence>
<dbReference type="PANTHER" id="PTHR16119:SF17">
    <property type="entry name" value="TRANSMEMBRANE PROTEIN 144"/>
    <property type="match status" value="1"/>
</dbReference>
<dbReference type="PROSITE" id="PS51158">
    <property type="entry name" value="ALPHA_KINASE"/>
    <property type="match status" value="1"/>
</dbReference>
<keyword evidence="8 9" id="KW-0472">Membrane</keyword>
<feature type="transmembrane region" description="Helical" evidence="9">
    <location>
        <begin position="593"/>
        <end position="613"/>
    </location>
</feature>
<name>A0A1Q9EPF8_SYMMI</name>
<proteinExistence type="inferred from homology"/>
<evidence type="ECO:0000256" key="8">
    <source>
        <dbReference type="ARBA" id="ARBA00023136"/>
    </source>
</evidence>
<keyword evidence="7 9" id="KW-1133">Transmembrane helix</keyword>
<reference evidence="11 12" key="1">
    <citation type="submission" date="2016-02" db="EMBL/GenBank/DDBJ databases">
        <title>Genome analysis of coral dinoflagellate symbionts highlights evolutionary adaptations to a symbiotic lifestyle.</title>
        <authorList>
            <person name="Aranda M."/>
            <person name="Li Y."/>
            <person name="Liew Y.J."/>
            <person name="Baumgarten S."/>
            <person name="Simakov O."/>
            <person name="Wilson M."/>
            <person name="Piel J."/>
            <person name="Ashoor H."/>
            <person name="Bougouffa S."/>
            <person name="Bajic V.B."/>
            <person name="Ryu T."/>
            <person name="Ravasi T."/>
            <person name="Bayer T."/>
            <person name="Micklem G."/>
            <person name="Kim H."/>
            <person name="Bhak J."/>
            <person name="Lajeunesse T.C."/>
            <person name="Voolstra C.R."/>
        </authorList>
    </citation>
    <scope>NUCLEOTIDE SEQUENCE [LARGE SCALE GENOMIC DNA]</scope>
    <source>
        <strain evidence="11 12">CCMP2467</strain>
    </source>
</reference>
<feature type="transmembrane region" description="Helical" evidence="9">
    <location>
        <begin position="650"/>
        <end position="671"/>
    </location>
</feature>